<dbReference type="Proteomes" id="UP001589691">
    <property type="component" value="Unassembled WGS sequence"/>
</dbReference>
<evidence type="ECO:0000259" key="1">
    <source>
        <dbReference type="Pfam" id="PF03167"/>
    </source>
</evidence>
<feature type="domain" description="Uracil-DNA glycosylase-like" evidence="1">
    <location>
        <begin position="103"/>
        <end position="194"/>
    </location>
</feature>
<dbReference type="RefSeq" id="WP_170177386.1">
    <property type="nucleotide sequence ID" value="NZ_BJEA01000008.1"/>
</dbReference>
<dbReference type="InterPro" id="IPR036895">
    <property type="entry name" value="Uracil-DNA_glycosylase-like_sf"/>
</dbReference>
<reference evidence="2 3" key="1">
    <citation type="submission" date="2024-09" db="EMBL/GenBank/DDBJ databases">
        <authorList>
            <person name="Sun Q."/>
            <person name="Mori K."/>
        </authorList>
    </citation>
    <scope>NUCLEOTIDE SEQUENCE [LARGE SCALE GENOMIC DNA]</scope>
    <source>
        <strain evidence="2 3">TBRC 4576</strain>
    </source>
</reference>
<evidence type="ECO:0000313" key="2">
    <source>
        <dbReference type="EMBL" id="MFB9769080.1"/>
    </source>
</evidence>
<protein>
    <submittedName>
        <fullName evidence="2">Uracil-DNA glycosylase family protein</fullName>
    </submittedName>
</protein>
<organism evidence="2 3">
    <name type="scientific">Lactiplantibacillus modestisalitolerans</name>
    <dbReference type="NCBI Taxonomy" id="1457219"/>
    <lineage>
        <taxon>Bacteria</taxon>
        <taxon>Bacillati</taxon>
        <taxon>Bacillota</taxon>
        <taxon>Bacilli</taxon>
        <taxon>Lactobacillales</taxon>
        <taxon>Lactobacillaceae</taxon>
        <taxon>Lactiplantibacillus</taxon>
    </lineage>
</organism>
<dbReference type="Gene3D" id="3.40.470.10">
    <property type="entry name" value="Uracil-DNA glycosylase-like domain"/>
    <property type="match status" value="1"/>
</dbReference>
<name>A0ABV5WSH4_9LACO</name>
<dbReference type="SUPFAM" id="SSF52141">
    <property type="entry name" value="Uracil-DNA glycosylase-like"/>
    <property type="match status" value="1"/>
</dbReference>
<sequence length="210" mass="23732">MISSATYQALKGKYGKFSSWALWNVTDPTQVIHKRDCGLGKLAERLEDADYRQAHLSDRGILLGLNWASRGNADGANWENFHDTSAKSRDYNTVRMIMNTPFEGCYITDIIKDFPESDAQKVLKEIKLAKNATRWEQSLASLQTEFDLIQPQYVLLFGQGAQTLYEEMVATNQLNVGAVQVITLPHWSAQTVSKVEFLAEADKLRQLKVD</sequence>
<keyword evidence="3" id="KW-1185">Reference proteome</keyword>
<dbReference type="InterPro" id="IPR005122">
    <property type="entry name" value="Uracil-DNA_glycosylase-like"/>
</dbReference>
<gene>
    <name evidence="2" type="ORF">ACFFLI_04215</name>
</gene>
<dbReference type="Pfam" id="PF03167">
    <property type="entry name" value="UDG"/>
    <property type="match status" value="1"/>
</dbReference>
<accession>A0ABV5WSH4</accession>
<comment type="caution">
    <text evidence="2">The sequence shown here is derived from an EMBL/GenBank/DDBJ whole genome shotgun (WGS) entry which is preliminary data.</text>
</comment>
<proteinExistence type="predicted"/>
<dbReference type="EMBL" id="JBHLZY010000009">
    <property type="protein sequence ID" value="MFB9769080.1"/>
    <property type="molecule type" value="Genomic_DNA"/>
</dbReference>
<evidence type="ECO:0000313" key="3">
    <source>
        <dbReference type="Proteomes" id="UP001589691"/>
    </source>
</evidence>